<dbReference type="EMBL" id="QZEI01000087">
    <property type="protein sequence ID" value="RLV58230.1"/>
    <property type="molecule type" value="Genomic_DNA"/>
</dbReference>
<evidence type="ECO:0000313" key="2">
    <source>
        <dbReference type="Proteomes" id="UP000281474"/>
    </source>
</evidence>
<evidence type="ECO:0000313" key="1">
    <source>
        <dbReference type="EMBL" id="RLV58230.1"/>
    </source>
</evidence>
<accession>A0A3L8PS42</accession>
<dbReference type="AlphaFoldDB" id="A0A3L8PS42"/>
<name>A0A3L8PS42_9GAMM</name>
<gene>
    <name evidence="1" type="ORF">D5018_18450</name>
</gene>
<comment type="caution">
    <text evidence="1">The sequence shown here is derived from an EMBL/GenBank/DDBJ whole genome shotgun (WGS) entry which is preliminary data.</text>
</comment>
<reference evidence="1 2" key="1">
    <citation type="submission" date="2018-09" db="EMBL/GenBank/DDBJ databases">
        <title>Phylogeny of the Shewanellaceae, and recommendation for two new genera, Pseudoshewanella and Parashewanella.</title>
        <authorList>
            <person name="Wang G."/>
        </authorList>
    </citation>
    <scope>NUCLEOTIDE SEQUENCE [LARGE SCALE GENOMIC DNA]</scope>
    <source>
        <strain evidence="1 2">C51</strain>
    </source>
</reference>
<sequence>MTTIQTSNDIHQTLLDGASALILSDSNQLSLHLSTPSGLKVYLIALEAPLYKQSSGGKISPVTTSYFGQVFDYKDSRLDSAVLEWKKNFCVRQYILKAPKSSELCHSKRIILDGFWFHLLQARHPTPNFSGYAKVRFQDTTFYLNPSVASEEKCDNCDADKFNQSQFILQKKDNKAFTEWEKGIKTRETEIYRYETAFCNHVGRTKQELLAAISAFKLIAVSDKNRETRLSSCLLTKVPLEFTPTNLGVIVEEKPTEFDRQKSHGISNNKMFQLLLCELSIYPSIVTAVILSRHAMYYKVEDMPLSLFKRYVSRGESCGSIVIFKCFLRDLEALHDKNIALGNISSRSLIVCTTDNGEFQPPLTTVKLADISHSLIFLAAPLDDTSLCEPEPDAVKSKHSTENNILICHPTRSFKPKHLVPNALMTKPNQEQLRKHLDIDDYLALQTILQCVSPKIAGIIKANRYFTWSEGYKKEHELVYYEEIQKLIIPEFRDSVMTFLNEPHLHPLPCSLYRCINWPS</sequence>
<dbReference type="Proteomes" id="UP000281474">
    <property type="component" value="Unassembled WGS sequence"/>
</dbReference>
<keyword evidence="2" id="KW-1185">Reference proteome</keyword>
<protein>
    <submittedName>
        <fullName evidence="1">Uncharacterized protein</fullName>
    </submittedName>
</protein>
<proteinExistence type="predicted"/>
<organism evidence="1 2">
    <name type="scientific">Parashewanella curva</name>
    <dbReference type="NCBI Taxonomy" id="2338552"/>
    <lineage>
        <taxon>Bacteria</taxon>
        <taxon>Pseudomonadati</taxon>
        <taxon>Pseudomonadota</taxon>
        <taxon>Gammaproteobacteria</taxon>
        <taxon>Alteromonadales</taxon>
        <taxon>Shewanellaceae</taxon>
        <taxon>Parashewanella</taxon>
    </lineage>
</organism>
<dbReference type="RefSeq" id="WP_121840459.1">
    <property type="nucleotide sequence ID" value="NZ_ML014836.1"/>
</dbReference>